<gene>
    <name evidence="2" type="ORF">HZU44_23545</name>
</gene>
<dbReference type="Gene3D" id="3.30.559.10">
    <property type="entry name" value="Chloramphenicol acetyltransferase-like domain"/>
    <property type="match status" value="1"/>
</dbReference>
<protein>
    <recommendedName>
        <fullName evidence="1">Condensation domain-containing protein</fullName>
    </recommendedName>
</protein>
<name>A0A7D5Y5H2_9ACTN</name>
<reference evidence="2" key="1">
    <citation type="submission" date="2020-08" db="EMBL/GenBank/DDBJ databases">
        <title>A bifunctional nitrone conjugated secondary metabolite targeting the ribosome.</title>
        <authorList>
            <person name="Limbrick E.M."/>
            <person name="Graf M."/>
            <person name="Derewacz D.K."/>
            <person name="Nguyen F."/>
            <person name="Spraggins J.M."/>
            <person name="Wieland M."/>
            <person name="Ynigez-Gutierrez A.E."/>
            <person name="Reisman B.J."/>
            <person name="Zinshteyn B."/>
            <person name="McCulloch K."/>
            <person name="Iverson T.M."/>
            <person name="Green R."/>
            <person name="Wilson D.N."/>
            <person name="Bachmann B.O."/>
        </authorList>
    </citation>
    <scope>NUCLEOTIDE SEQUENCE</scope>
    <source>
        <strain evidence="2">Africana</strain>
    </source>
</reference>
<dbReference type="GO" id="GO:0044550">
    <property type="term" value="P:secondary metabolite biosynthetic process"/>
    <property type="evidence" value="ECO:0007669"/>
    <property type="project" value="TreeGrafter"/>
</dbReference>
<dbReference type="PANTHER" id="PTHR45527">
    <property type="entry name" value="NONRIBOSOMAL PEPTIDE SYNTHETASE"/>
    <property type="match status" value="1"/>
</dbReference>
<organism evidence="2">
    <name type="scientific">Micromonospora carbonacea</name>
    <dbReference type="NCBI Taxonomy" id="47853"/>
    <lineage>
        <taxon>Bacteria</taxon>
        <taxon>Bacillati</taxon>
        <taxon>Actinomycetota</taxon>
        <taxon>Actinomycetes</taxon>
        <taxon>Micromonosporales</taxon>
        <taxon>Micromonosporaceae</taxon>
        <taxon>Micromonospora</taxon>
    </lineage>
</organism>
<dbReference type="Gene3D" id="3.30.559.30">
    <property type="entry name" value="Nonribosomal peptide synthetase, condensation domain"/>
    <property type="match status" value="1"/>
</dbReference>
<dbReference type="InterPro" id="IPR023213">
    <property type="entry name" value="CAT-like_dom_sf"/>
</dbReference>
<feature type="domain" description="Condensation" evidence="1">
    <location>
        <begin position="16"/>
        <end position="462"/>
    </location>
</feature>
<dbReference type="SUPFAM" id="SSF52777">
    <property type="entry name" value="CoA-dependent acyltransferases"/>
    <property type="match status" value="2"/>
</dbReference>
<dbReference type="GO" id="GO:0031177">
    <property type="term" value="F:phosphopantetheine binding"/>
    <property type="evidence" value="ECO:0007669"/>
    <property type="project" value="TreeGrafter"/>
</dbReference>
<accession>A0A7D5Y5H2</accession>
<dbReference type="InterPro" id="IPR001242">
    <property type="entry name" value="Condensation_dom"/>
</dbReference>
<dbReference type="GO" id="GO:0005737">
    <property type="term" value="C:cytoplasm"/>
    <property type="evidence" value="ECO:0007669"/>
    <property type="project" value="TreeGrafter"/>
</dbReference>
<dbReference type="EMBL" id="CP058905">
    <property type="protein sequence ID" value="QLJ97718.1"/>
    <property type="molecule type" value="Genomic_DNA"/>
</dbReference>
<dbReference type="GO" id="GO:0003824">
    <property type="term" value="F:catalytic activity"/>
    <property type="evidence" value="ECO:0007669"/>
    <property type="project" value="InterPro"/>
</dbReference>
<dbReference type="Pfam" id="PF00668">
    <property type="entry name" value="Condensation"/>
    <property type="match status" value="1"/>
</dbReference>
<dbReference type="AlphaFoldDB" id="A0A7D5Y5H2"/>
<sequence>MTRHAAGPARTDRSGQLTSAQREIWVLDRCSRVPAALNLSYALLVTGPLDVAALAGAFDDLIQVHEPLRTLYPTVAGEPVAMVVERGAATACLDLSPRTVSGLPEAARMADEQRRRGFDLATEVPIRVALLLVSPGDDGDVPAGGPTHVLLLTLHHIAADGWSLHTLGLALSGSYAARLDGRDPAPERPLISCAEQARDQWDWLASAAADQETEWWRARLRTASPRCGLPRTADDGTGTHLSRQVVALPADLVSQIRGVARDAVVSPFVLLLAAFKALLLSWTGATELIVGTLAANRPTASSATVLGAHYNPLLTSTDLRGDPSLAECLLRTSATMLAVLDHQRLPFPALLDRLGVELGWAGAAVPEAMFLMDRYPMDALRLTGCDVTGLYLDDETAGVPAATPARLTFFVREVNGALTLSALYPPDALGDGVVAQALQVYQEILIDLCDSPETPVSRYDVLFGEPLPNALRREPGEPTLRPVTELAPVEVLSPVGAWSPAYERRSP</sequence>
<proteinExistence type="predicted"/>
<evidence type="ECO:0000259" key="1">
    <source>
        <dbReference type="Pfam" id="PF00668"/>
    </source>
</evidence>
<dbReference type="GO" id="GO:0008610">
    <property type="term" value="P:lipid biosynthetic process"/>
    <property type="evidence" value="ECO:0007669"/>
    <property type="project" value="UniProtKB-ARBA"/>
</dbReference>
<evidence type="ECO:0000313" key="2">
    <source>
        <dbReference type="EMBL" id="QLJ97718.1"/>
    </source>
</evidence>
<dbReference type="PANTHER" id="PTHR45527:SF1">
    <property type="entry name" value="FATTY ACID SYNTHASE"/>
    <property type="match status" value="1"/>
</dbReference>
<dbReference type="GO" id="GO:0043041">
    <property type="term" value="P:amino acid activation for nonribosomal peptide biosynthetic process"/>
    <property type="evidence" value="ECO:0007669"/>
    <property type="project" value="TreeGrafter"/>
</dbReference>